<sequence>MHCPFTLFYFVTLLFKLFSFAIRNYKKYKVRTYIALSAQRGPKYYLFRSSCEEINILSVEKNAKLLQPFLIRSIDDNGYDDNGYDDNGYDDNGYDDNGDSENGDSENGDSENGDSENGDSENGDDKDDITYEDIKEYLKKNKIDDYETDDGKKEIMKIINYIPTLKNENAFFSKFGYVNGEKKSMEYYFNEMKKLKEEKQKKNYNILNFILSYFLKKGRNFNGSTAINKYKNIQSYYYYINTLINHREAALTVPYGELSRKDNLFSNKALCKFISFYLKNVYIIKYVCFACLSGTLTYAMKTMIRRIKLENLFLLENHINLISYFKNMHIYKIGLFCLLINFLCINKYNQYFSITEEFFSILFSHYFFYEGINNLNKRSIEEFMSKFNYTLDDILICLNDIFSQYLNKVIYIDEMMDDNTISNINSFLSLYHTLFRNNRENIKSITNLILNKYYAYCINKDNSNKDALSRLYYIFYIISLKFKYDIVDVHKLNIIRENTYSIPFFCRSNKLSSYVFLDRISEHLGVKENAIIDCLLERMKGDYRDYIISVLDSKRYSNNVFEDVNKMNFITLDTRVIEEVNLSIFVKMVKRIIEEEHYESVYVQPNQTGQRKAVVREDEKEKGKQKESYQENYENREREGGTHDKYTPEHNVQDKDNSNNLIYPQKDIYLKNGEEPVLTYKHDANRTNNTMKGNSDSSDVQRKESKEDETNGEGDDQTNIDKEDEISYEGDNEAAYEEEEDVEAIDKQDDFTFLDTDENLYKNLEESVDYIVEDSTKKSVGKDKVEGDHLEKKRKELSEKEQLLKKLNDIYFLRKYFIIDKHFTDKYLEKYLYQYMYKEYKIFINNLIFKKMKNKNDNLFFLKRGITLSNRATEYIIKNIIINFVIKTKENINIFLKLENINKCLKLVVNLINVYKKVKKKRKYLKVSHNIFNLDYSFSWNRHSENNMANTDGYDQNNGEQYFYENDDETMETMEAVQLGGRGKQGKRQSEDDDMRSGVMQNGGMQSGGMQSGGMQSGGMQSGGMQSGGMQRDDMQIDDMQSGGMQRDDMQIDDMQMDDIHAYDNGRESFMHDVQVPEEQLKHNLHKDDFSDEVGNKEILLLEDRKKLYEEFVLKYMKNESERKMFKIIFNVDYDYIDKEIEDNIIKRFLEKVTSQNLNDLKNMDDNLKIIGNENLFNYKNFNFNEFLEKDKSQRSHKQDNLYVANYIIKKQDIFECIDDETFEDICKKMYINKLLVLKENIYNSRKDLYFYEIILNIKNAQEIHDLYLIDEYEKMINDIIKTNILNKNYGNIKNLYLKKIINFLNISEEQAADVELCCIFKQTHSIFSTIKENFYIYKSDSHFINNINEILLIYNNFNLIKKEGEKYYVKFSLIEPNYNLVHRIIERYVLYVIDIINDENRLIYKENIFKLTRILNVDHSVISDISTKIYEKYIKSQDLNAINNMDSFFTFLFNMNSKEQNKIVLNHLKKKLEYYMTSSDSCQEKLKNSYDLLTFINNNLKLKKNIFDLSSLSTEMIYEFLTFCIDDYLHRKKTESFIVSQNDYINNLNKFLSKIKTFIKGQEESFHLTNILNTLKRDTIKKAIDFLDKFKYDMCIEEIYNLIKLQMVNSNINFADVDIEKRKKLVNIFSYQNISDEKKFLFLDILNKTLL</sequence>
<gene>
    <name evidence="1" type="ORF">MKS88_000441</name>
</gene>
<reference evidence="1" key="1">
    <citation type="submission" date="2022-06" db="EMBL/GenBank/DDBJ databases">
        <title>The First Complete Genome of the Simian Malaria Parasite Plasmodium brasilianum.</title>
        <authorList>
            <person name="Bajic M."/>
            <person name="Ravishankar S."/>
        </authorList>
    </citation>
    <scope>NUCLEOTIDE SEQUENCE</scope>
    <source>
        <strain evidence="1">Bolivian I</strain>
    </source>
</reference>
<comment type="caution">
    <text evidence="1">The sequence shown here is derived from an EMBL/GenBank/DDBJ whole genome shotgun (WGS) entry which is preliminary data.</text>
</comment>
<dbReference type="Proteomes" id="UP001056978">
    <property type="component" value="Chromosome 1"/>
</dbReference>
<evidence type="ECO:0000313" key="1">
    <source>
        <dbReference type="EMBL" id="KAI4841204.1"/>
    </source>
</evidence>
<accession>A0ACB9YGD1</accession>
<dbReference type="EMBL" id="CM043769">
    <property type="protein sequence ID" value="KAI4841204.1"/>
    <property type="molecule type" value="Genomic_DNA"/>
</dbReference>
<protein>
    <submittedName>
        <fullName evidence="1">Uncharacterized protein</fullName>
    </submittedName>
</protein>
<name>A0ACB9YGD1_PLABR</name>
<proteinExistence type="predicted"/>
<evidence type="ECO:0000313" key="2">
    <source>
        <dbReference type="Proteomes" id="UP001056978"/>
    </source>
</evidence>
<keyword evidence="2" id="KW-1185">Reference proteome</keyword>
<organism evidence="1 2">
    <name type="scientific">Plasmodium brasilianum</name>
    <dbReference type="NCBI Taxonomy" id="5824"/>
    <lineage>
        <taxon>Eukaryota</taxon>
        <taxon>Sar</taxon>
        <taxon>Alveolata</taxon>
        <taxon>Apicomplexa</taxon>
        <taxon>Aconoidasida</taxon>
        <taxon>Haemosporida</taxon>
        <taxon>Plasmodiidae</taxon>
        <taxon>Plasmodium</taxon>
        <taxon>Plasmodium (Plasmodium)</taxon>
    </lineage>
</organism>